<gene>
    <name evidence="1" type="ORF">SSLN_LOCUS8133</name>
</gene>
<protein>
    <submittedName>
        <fullName evidence="1 3">Uncharacterized protein</fullName>
    </submittedName>
</protein>
<accession>A0A183SV85</accession>
<sequence length="130" mass="15011">MHSMVMEIKDRLNPSEQSGLVYRIPYPNCPRDYTGKNRRVLGLRIHEHTLVVIRGKGFLQVAAHTYETDHEFNLAATKILVHARSMITREFIKTWASDENPDLPDWRCQIEPCALTFGLVPLVSDWPLLL</sequence>
<dbReference type="AlphaFoldDB" id="A0A183SV85"/>
<keyword evidence="2" id="KW-1185">Reference proteome</keyword>
<name>A0A183SV85_SCHSO</name>
<organism evidence="3">
    <name type="scientific">Schistocephalus solidus</name>
    <name type="common">Tapeworm</name>
    <dbReference type="NCBI Taxonomy" id="70667"/>
    <lineage>
        <taxon>Eukaryota</taxon>
        <taxon>Metazoa</taxon>
        <taxon>Spiralia</taxon>
        <taxon>Lophotrochozoa</taxon>
        <taxon>Platyhelminthes</taxon>
        <taxon>Cestoda</taxon>
        <taxon>Eucestoda</taxon>
        <taxon>Diphyllobothriidea</taxon>
        <taxon>Diphyllobothriidae</taxon>
        <taxon>Schistocephalus</taxon>
    </lineage>
</organism>
<evidence type="ECO:0000313" key="1">
    <source>
        <dbReference type="EMBL" id="VDL94518.1"/>
    </source>
</evidence>
<reference evidence="3" key="1">
    <citation type="submission" date="2016-06" db="UniProtKB">
        <authorList>
            <consortium name="WormBaseParasite"/>
        </authorList>
    </citation>
    <scope>IDENTIFICATION</scope>
</reference>
<dbReference type="Proteomes" id="UP000275846">
    <property type="component" value="Unassembled WGS sequence"/>
</dbReference>
<evidence type="ECO:0000313" key="2">
    <source>
        <dbReference type="Proteomes" id="UP000275846"/>
    </source>
</evidence>
<dbReference type="WBParaSite" id="SSLN_0000845101-mRNA-1">
    <property type="protein sequence ID" value="SSLN_0000845101-mRNA-1"/>
    <property type="gene ID" value="SSLN_0000845101"/>
</dbReference>
<reference evidence="1 2" key="2">
    <citation type="submission" date="2018-11" db="EMBL/GenBank/DDBJ databases">
        <authorList>
            <consortium name="Pathogen Informatics"/>
        </authorList>
    </citation>
    <scope>NUCLEOTIDE SEQUENCE [LARGE SCALE GENOMIC DNA]</scope>
    <source>
        <strain evidence="1 2">NST_G2</strain>
    </source>
</reference>
<proteinExistence type="predicted"/>
<evidence type="ECO:0000313" key="3">
    <source>
        <dbReference type="WBParaSite" id="SSLN_0000845101-mRNA-1"/>
    </source>
</evidence>
<dbReference type="EMBL" id="UYSU01034488">
    <property type="protein sequence ID" value="VDL94518.1"/>
    <property type="molecule type" value="Genomic_DNA"/>
</dbReference>